<dbReference type="PANTHER" id="PTHR36142">
    <property type="entry name" value="METALLO-HYDROLASE/OXIDOREDUCTASE SUPERFAMILY PROTEIN"/>
    <property type="match status" value="1"/>
</dbReference>
<dbReference type="PANTHER" id="PTHR36142:SF2">
    <property type="entry name" value="METALLO-HYDROLASE_OXIDOREDUCTASE SUPERFAMILY PROTEIN"/>
    <property type="match status" value="1"/>
</dbReference>
<dbReference type="eggNOG" id="ENOG502QQUU">
    <property type="taxonomic scope" value="Eukaryota"/>
</dbReference>
<dbReference type="AlphaFoldDB" id="C1N3W8"/>
<evidence type="ECO:0000313" key="2">
    <source>
        <dbReference type="Proteomes" id="UP000001876"/>
    </source>
</evidence>
<dbReference type="EMBL" id="GG663746">
    <property type="protein sequence ID" value="EEH53506.1"/>
    <property type="molecule type" value="Genomic_DNA"/>
</dbReference>
<dbReference type="InterPro" id="IPR036866">
    <property type="entry name" value="RibonucZ/Hydroxyglut_hydro"/>
</dbReference>
<dbReference type="OMA" id="LDFGMPW"/>
<protein>
    <submittedName>
        <fullName evidence="1">Predicted protein</fullName>
    </submittedName>
</protein>
<dbReference type="STRING" id="564608.C1N3W8"/>
<dbReference type="Proteomes" id="UP000001876">
    <property type="component" value="Unassembled WGS sequence"/>
</dbReference>
<keyword evidence="2" id="KW-1185">Reference proteome</keyword>
<sequence>MRYTYLGGNSWFAEMRVSNVRVLCDPWLVGDLTFFDMPALYVGRKALSESERWLDLARGADVILLSQGWEDHAHVPTLKALLKTIPDVPVVGSPAAADVARGLGFANVTSLRANARTVIRPRRADADADADADGEGLAIIATEGALVGPPWSTREAGFVLTDGADGARLYYEPHCSYDPESVRAATRAAGGRVDACVTPIRSVDVAGFTLVSGGAEAATLLERLGVPRVVLPLRNGELEQEGASAGWLGTDGTTRDAFARACDARFGEGRTTVEWPTPGEGIEIEVVR</sequence>
<dbReference type="GeneID" id="9688127"/>
<dbReference type="Gene3D" id="3.60.15.10">
    <property type="entry name" value="Ribonuclease Z/Hydroxyacylglutathione hydrolase-like"/>
    <property type="match status" value="1"/>
</dbReference>
<evidence type="ECO:0000313" key="1">
    <source>
        <dbReference type="EMBL" id="EEH53506.1"/>
    </source>
</evidence>
<dbReference type="KEGG" id="mpp:MICPUCDRAFT_35949"/>
<proteinExistence type="predicted"/>
<dbReference type="OrthoDB" id="332863at2759"/>
<dbReference type="SUPFAM" id="SSF56281">
    <property type="entry name" value="Metallo-hydrolase/oxidoreductase"/>
    <property type="match status" value="1"/>
</dbReference>
<accession>C1N3W8</accession>
<reference evidence="1 2" key="1">
    <citation type="journal article" date="2009" name="Science">
        <title>Green evolution and dynamic adaptations revealed by genomes of the marine picoeukaryotes Micromonas.</title>
        <authorList>
            <person name="Worden A.Z."/>
            <person name="Lee J.H."/>
            <person name="Mock T."/>
            <person name="Rouze P."/>
            <person name="Simmons M.P."/>
            <person name="Aerts A.L."/>
            <person name="Allen A.E."/>
            <person name="Cuvelier M.L."/>
            <person name="Derelle E."/>
            <person name="Everett M.V."/>
            <person name="Foulon E."/>
            <person name="Grimwood J."/>
            <person name="Gundlach H."/>
            <person name="Henrissat B."/>
            <person name="Napoli C."/>
            <person name="McDonald S.M."/>
            <person name="Parker M.S."/>
            <person name="Rombauts S."/>
            <person name="Salamov A."/>
            <person name="Von Dassow P."/>
            <person name="Badger J.H."/>
            <person name="Coutinho P.M."/>
            <person name="Demir E."/>
            <person name="Dubchak I."/>
            <person name="Gentemann C."/>
            <person name="Eikrem W."/>
            <person name="Gready J.E."/>
            <person name="John U."/>
            <person name="Lanier W."/>
            <person name="Lindquist E.A."/>
            <person name="Lucas S."/>
            <person name="Mayer K.F."/>
            <person name="Moreau H."/>
            <person name="Not F."/>
            <person name="Otillar R."/>
            <person name="Panaud O."/>
            <person name="Pangilinan J."/>
            <person name="Paulsen I."/>
            <person name="Piegu B."/>
            <person name="Poliakov A."/>
            <person name="Robbens S."/>
            <person name="Schmutz J."/>
            <person name="Toulza E."/>
            <person name="Wyss T."/>
            <person name="Zelensky A."/>
            <person name="Zhou K."/>
            <person name="Armbrust E.V."/>
            <person name="Bhattacharya D."/>
            <person name="Goodenough U.W."/>
            <person name="Van de Peer Y."/>
            <person name="Grigoriev I.V."/>
        </authorList>
    </citation>
    <scope>NUCLEOTIDE SEQUENCE [LARGE SCALE GENOMIC DNA]</scope>
    <source>
        <strain evidence="1 2">CCMP1545</strain>
    </source>
</reference>
<gene>
    <name evidence="1" type="ORF">MICPUCDRAFT_35949</name>
</gene>
<name>C1N3W8_MICPC</name>
<dbReference type="RefSeq" id="XP_003062687.1">
    <property type="nucleotide sequence ID" value="XM_003062641.1"/>
</dbReference>
<organism evidence="2">
    <name type="scientific">Micromonas pusilla (strain CCMP1545)</name>
    <name type="common">Picoplanktonic green alga</name>
    <dbReference type="NCBI Taxonomy" id="564608"/>
    <lineage>
        <taxon>Eukaryota</taxon>
        <taxon>Viridiplantae</taxon>
        <taxon>Chlorophyta</taxon>
        <taxon>Mamiellophyceae</taxon>
        <taxon>Mamiellales</taxon>
        <taxon>Mamiellaceae</taxon>
        <taxon>Micromonas</taxon>
    </lineage>
</organism>
<dbReference type="Pfam" id="PF13483">
    <property type="entry name" value="Lactamase_B_3"/>
    <property type="match status" value="1"/>
</dbReference>